<evidence type="ECO:0000313" key="1">
    <source>
        <dbReference type="EMBL" id="MCE0481049.1"/>
    </source>
</evidence>
<feature type="non-terminal residue" evidence="1">
    <location>
        <position position="1"/>
    </location>
</feature>
<reference evidence="1 2" key="1">
    <citation type="journal article" date="2021" name="BMC Genomics">
        <title>Datura genome reveals duplications of psychoactive alkaloid biosynthetic genes and high mutation rate following tissue culture.</title>
        <authorList>
            <person name="Rajewski A."/>
            <person name="Carter-House D."/>
            <person name="Stajich J."/>
            <person name="Litt A."/>
        </authorList>
    </citation>
    <scope>NUCLEOTIDE SEQUENCE [LARGE SCALE GENOMIC DNA]</scope>
    <source>
        <strain evidence="1">AR-01</strain>
    </source>
</reference>
<gene>
    <name evidence="1" type="ORF">HAX54_038446</name>
</gene>
<sequence length="54" mass="5447">SSPPGSGGQPVLAISSAGLLVRTHYSGESTAMAVPVVTSQICHRRTPTITAVSL</sequence>
<dbReference type="Proteomes" id="UP000823775">
    <property type="component" value="Unassembled WGS sequence"/>
</dbReference>
<organism evidence="1 2">
    <name type="scientific">Datura stramonium</name>
    <name type="common">Jimsonweed</name>
    <name type="synonym">Common thornapple</name>
    <dbReference type="NCBI Taxonomy" id="4076"/>
    <lineage>
        <taxon>Eukaryota</taxon>
        <taxon>Viridiplantae</taxon>
        <taxon>Streptophyta</taxon>
        <taxon>Embryophyta</taxon>
        <taxon>Tracheophyta</taxon>
        <taxon>Spermatophyta</taxon>
        <taxon>Magnoliopsida</taxon>
        <taxon>eudicotyledons</taxon>
        <taxon>Gunneridae</taxon>
        <taxon>Pentapetalae</taxon>
        <taxon>asterids</taxon>
        <taxon>lamiids</taxon>
        <taxon>Solanales</taxon>
        <taxon>Solanaceae</taxon>
        <taxon>Solanoideae</taxon>
        <taxon>Datureae</taxon>
        <taxon>Datura</taxon>
    </lineage>
</organism>
<proteinExistence type="predicted"/>
<name>A0ABS8VMK5_DATST</name>
<accession>A0ABS8VMK5</accession>
<protein>
    <submittedName>
        <fullName evidence="1">Uncharacterized protein</fullName>
    </submittedName>
</protein>
<keyword evidence="2" id="KW-1185">Reference proteome</keyword>
<evidence type="ECO:0000313" key="2">
    <source>
        <dbReference type="Proteomes" id="UP000823775"/>
    </source>
</evidence>
<comment type="caution">
    <text evidence="1">The sequence shown here is derived from an EMBL/GenBank/DDBJ whole genome shotgun (WGS) entry which is preliminary data.</text>
</comment>
<dbReference type="EMBL" id="JACEIK010005251">
    <property type="protein sequence ID" value="MCE0481049.1"/>
    <property type="molecule type" value="Genomic_DNA"/>
</dbReference>